<evidence type="ECO:0000313" key="1">
    <source>
        <dbReference type="EMBL" id="AHH01875.1"/>
    </source>
</evidence>
<dbReference type="RefSeq" id="YP_009001210.1">
    <property type="nucleotide sequence ID" value="NC_023423.1"/>
</dbReference>
<dbReference type="SUPFAM" id="SSF140860">
    <property type="entry name" value="Pseudo ankyrin repeat-like"/>
    <property type="match status" value="1"/>
</dbReference>
<keyword evidence="2" id="KW-1185">Reference proteome</keyword>
<sequence length="482" mass="56644">MAIPTLRSLILNELSFDSLLEFEKDPNFSPYLGWEFWADKLEKERQIPKDFFYLVRKKWALEAGLIKREMSPSDRYLELASEFEFFPQSESLREVTVNLKRSLNRADEDEISYWVSRLSEKDIEIVKGIFSSRFSDDDWELTPENFAGYRIVHKLLYGKEVNFVVNYDGDILTWQEGDQKFKIFDSERLSGYLLYQQDSEHILDKAESRNDKYSHLNCYLKTRQVEDNSYHFYCRRRALQLLISHGNLQVLRKVIELHYKGCLKTDLTTIFCWCLESGKIEMVDTILPVLASSLSDEGEIWSGKVCDLIPLVEFSHTNKCQDFSKGGKYDLTQSRKPGWKVEDGNTCIYLEYAVRSGNPQIVDFVCSLQGIDLANDLFWDEDDDGGYNPDKMAFLLQELFEAMEEKPTKFFGFYQILQRILPSHYFDNIEFVLRNCPVDVMNLILSWDFNDDCRTNFLNQFISQSEEELNKQKFLSSFVENQ</sequence>
<evidence type="ECO:0000313" key="2">
    <source>
        <dbReference type="Proteomes" id="UP000202176"/>
    </source>
</evidence>
<organism evidence="1 2">
    <name type="scientific">Pithovirus sibericum</name>
    <dbReference type="NCBI Taxonomy" id="1450746"/>
    <lineage>
        <taxon>Viruses</taxon>
        <taxon>Pithoviruses</taxon>
        <taxon>Orthopithovirinae</taxon>
        <taxon>Alphapithovirus</taxon>
        <taxon>Alphapithovirus sibericum</taxon>
    </lineage>
</organism>
<dbReference type="Proteomes" id="UP000202176">
    <property type="component" value="Segment"/>
</dbReference>
<gene>
    <name evidence="1" type="ORF">pv_308</name>
</gene>
<protein>
    <recommendedName>
        <fullName evidence="3">Ankyrin-repeat protein</fullName>
    </recommendedName>
</protein>
<evidence type="ECO:0008006" key="3">
    <source>
        <dbReference type="Google" id="ProtNLM"/>
    </source>
</evidence>
<accession>W5SAR7</accession>
<proteinExistence type="predicted"/>
<name>W5SAR7_9VIRU</name>
<dbReference type="KEGG" id="vg:18266336"/>
<reference evidence="1 2" key="1">
    <citation type="journal article" date="2014" name="Proc. Natl. Acad. Sci. U.S.A.">
        <title>Thirty-thousand-year-old distant relative of giant icosahedral DNA viruses with a pandoravirus morphology.</title>
        <authorList>
            <person name="Legendre M."/>
            <person name="Bartoli J."/>
            <person name="Shmakova L."/>
            <person name="Jeudy S."/>
            <person name="Labadie K."/>
            <person name="Adrait A."/>
            <person name="Lescot M."/>
            <person name="Poirot O."/>
            <person name="Bertaux L."/>
            <person name="Bruley C."/>
            <person name="Coute Y."/>
            <person name="Rivkina E."/>
            <person name="Abergel C."/>
            <person name="Claverie J.M."/>
        </authorList>
    </citation>
    <scope>NUCLEOTIDE SEQUENCE [LARGE SCALE GENOMIC DNA]</scope>
    <source>
        <strain evidence="1">P1084-T</strain>
    </source>
</reference>
<dbReference type="EMBL" id="KF740664">
    <property type="protein sequence ID" value="AHH01875.1"/>
    <property type="molecule type" value="Genomic_DNA"/>
</dbReference>
<dbReference type="GeneID" id="18266336"/>